<evidence type="ECO:0000313" key="2">
    <source>
        <dbReference type="Proteomes" id="UP001054837"/>
    </source>
</evidence>
<proteinExistence type="predicted"/>
<reference evidence="1 2" key="1">
    <citation type="submission" date="2021-06" db="EMBL/GenBank/DDBJ databases">
        <title>Caerostris darwini draft genome.</title>
        <authorList>
            <person name="Kono N."/>
            <person name="Arakawa K."/>
        </authorList>
    </citation>
    <scope>NUCLEOTIDE SEQUENCE [LARGE SCALE GENOMIC DNA]</scope>
</reference>
<gene>
    <name evidence="1" type="ORF">CDAR_2001</name>
</gene>
<dbReference type="EMBL" id="BPLQ01015165">
    <property type="protein sequence ID" value="GIY86266.1"/>
    <property type="molecule type" value="Genomic_DNA"/>
</dbReference>
<dbReference type="Proteomes" id="UP001054837">
    <property type="component" value="Unassembled WGS sequence"/>
</dbReference>
<evidence type="ECO:0000313" key="1">
    <source>
        <dbReference type="EMBL" id="GIY86266.1"/>
    </source>
</evidence>
<comment type="caution">
    <text evidence="1">The sequence shown here is derived from an EMBL/GenBank/DDBJ whole genome shotgun (WGS) entry which is preliminary data.</text>
</comment>
<keyword evidence="2" id="KW-1185">Reference proteome</keyword>
<protein>
    <submittedName>
        <fullName evidence="1">Uncharacterized protein</fullName>
    </submittedName>
</protein>
<dbReference type="AlphaFoldDB" id="A0AAV4WWK2"/>
<organism evidence="1 2">
    <name type="scientific">Caerostris darwini</name>
    <dbReference type="NCBI Taxonomy" id="1538125"/>
    <lineage>
        <taxon>Eukaryota</taxon>
        <taxon>Metazoa</taxon>
        <taxon>Ecdysozoa</taxon>
        <taxon>Arthropoda</taxon>
        <taxon>Chelicerata</taxon>
        <taxon>Arachnida</taxon>
        <taxon>Araneae</taxon>
        <taxon>Araneomorphae</taxon>
        <taxon>Entelegynae</taxon>
        <taxon>Araneoidea</taxon>
        <taxon>Araneidae</taxon>
        <taxon>Caerostris</taxon>
    </lineage>
</organism>
<sequence length="97" mass="11132">MSDCKGPPTIIIDCECALLTEDGWVAGQDNVTKQEFTKKRFVNFRSFNLKYGRSSDEFEELLLTNIIPNGNLTFRCKMWKCSVEINNDGYCTARTHI</sequence>
<accession>A0AAV4WWK2</accession>
<name>A0AAV4WWK2_9ARAC</name>